<dbReference type="Proteomes" id="UP000199679">
    <property type="component" value="Chromosome I"/>
</dbReference>
<evidence type="ECO:0000313" key="3">
    <source>
        <dbReference type="Proteomes" id="UP000199679"/>
    </source>
</evidence>
<feature type="transmembrane region" description="Helical" evidence="1">
    <location>
        <begin position="64"/>
        <end position="83"/>
    </location>
</feature>
<accession>A0A1H1RVM5</accession>
<dbReference type="GO" id="GO:0005548">
    <property type="term" value="F:phospholipid transporter activity"/>
    <property type="evidence" value="ECO:0007669"/>
    <property type="project" value="TreeGrafter"/>
</dbReference>
<feature type="transmembrane region" description="Helical" evidence="1">
    <location>
        <begin position="161"/>
        <end position="185"/>
    </location>
</feature>
<organism evidence="2 3">
    <name type="scientific">Mucilaginibacter mallensis</name>
    <dbReference type="NCBI Taxonomy" id="652787"/>
    <lineage>
        <taxon>Bacteria</taxon>
        <taxon>Pseudomonadati</taxon>
        <taxon>Bacteroidota</taxon>
        <taxon>Sphingobacteriia</taxon>
        <taxon>Sphingobacteriales</taxon>
        <taxon>Sphingobacteriaceae</taxon>
        <taxon>Mucilaginibacter</taxon>
    </lineage>
</organism>
<dbReference type="STRING" id="652787.SAMN05216490_1069"/>
<sequence>MDTTDSTPIPEAPVRRKRGSKLKKSINDFFFSMYQINQFILKFFREAFVPPYEFKEIVRQCYEVGVRSFTLISLTGFIVGLIFTKQSRPSLLQFGATSWLPSLVSIAIMRALAPLVTALIAAGKVGSSIGAELGSMRVTEQIDAMEVSGTNPFKFLVTTRVLATTLTIPILATYTGFIALFGGYLNVAVNEGTSWRTFIEQVFEPLTFVDFTASLIKSIVFGFTIGIVGCYQGYNSNKGTEGVGKAANGAVVTAMFLVFIEEIVIVQISSWFR</sequence>
<feature type="transmembrane region" description="Helical" evidence="1">
    <location>
        <begin position="246"/>
        <end position="272"/>
    </location>
</feature>
<protein>
    <submittedName>
        <fullName evidence="2">Phospholipid/cholesterol/gamma-HCH transport system permease protein</fullName>
    </submittedName>
</protein>
<keyword evidence="1" id="KW-1133">Transmembrane helix</keyword>
<dbReference type="AlphaFoldDB" id="A0A1H1RVM5"/>
<keyword evidence="1" id="KW-0472">Membrane</keyword>
<proteinExistence type="predicted"/>
<dbReference type="PANTHER" id="PTHR30188">
    <property type="entry name" value="ABC TRANSPORTER PERMEASE PROTEIN-RELATED"/>
    <property type="match status" value="1"/>
</dbReference>
<dbReference type="InterPro" id="IPR030802">
    <property type="entry name" value="Permease_MalE"/>
</dbReference>
<gene>
    <name evidence="2" type="ORF">SAMN05216490_1069</name>
</gene>
<keyword evidence="3" id="KW-1185">Reference proteome</keyword>
<dbReference type="Pfam" id="PF02405">
    <property type="entry name" value="MlaE"/>
    <property type="match status" value="1"/>
</dbReference>
<feature type="transmembrane region" description="Helical" evidence="1">
    <location>
        <begin position="215"/>
        <end position="234"/>
    </location>
</feature>
<dbReference type="EMBL" id="LT629740">
    <property type="protein sequence ID" value="SDS39049.1"/>
    <property type="molecule type" value="Genomic_DNA"/>
</dbReference>
<feature type="transmembrane region" description="Helical" evidence="1">
    <location>
        <begin position="103"/>
        <end position="122"/>
    </location>
</feature>
<keyword evidence="1" id="KW-0812">Transmembrane</keyword>
<reference evidence="2 3" key="1">
    <citation type="submission" date="2016-10" db="EMBL/GenBank/DDBJ databases">
        <authorList>
            <person name="de Groot N.N."/>
        </authorList>
    </citation>
    <scope>NUCLEOTIDE SEQUENCE [LARGE SCALE GENOMIC DNA]</scope>
    <source>
        <strain evidence="2 3">MP1X4</strain>
    </source>
</reference>
<evidence type="ECO:0000256" key="1">
    <source>
        <dbReference type="SAM" id="Phobius"/>
    </source>
</evidence>
<evidence type="ECO:0000313" key="2">
    <source>
        <dbReference type="EMBL" id="SDS39049.1"/>
    </source>
</evidence>
<name>A0A1H1RVM5_MUCMA</name>
<dbReference type="GO" id="GO:0043190">
    <property type="term" value="C:ATP-binding cassette (ABC) transporter complex"/>
    <property type="evidence" value="ECO:0007669"/>
    <property type="project" value="InterPro"/>
</dbReference>